<evidence type="ECO:0000313" key="3">
    <source>
        <dbReference type="EMBL" id="PEQ91176.1"/>
    </source>
</evidence>
<gene>
    <name evidence="3" type="ORF">CN475_04835</name>
</gene>
<dbReference type="PANTHER" id="PTHR46797">
    <property type="entry name" value="HTH-TYPE TRANSCRIPTIONAL REGULATOR"/>
    <property type="match status" value="1"/>
</dbReference>
<dbReference type="Proteomes" id="UP000219869">
    <property type="component" value="Unassembled WGS sequence"/>
</dbReference>
<feature type="domain" description="HTH cro/C1-type" evidence="2">
    <location>
        <begin position="11"/>
        <end position="65"/>
    </location>
</feature>
<evidence type="ECO:0000313" key="4">
    <source>
        <dbReference type="Proteomes" id="UP000219869"/>
    </source>
</evidence>
<keyword evidence="1" id="KW-0238">DNA-binding</keyword>
<name>A0A9X6URQ6_BACCE</name>
<dbReference type="GO" id="GO:0003700">
    <property type="term" value="F:DNA-binding transcription factor activity"/>
    <property type="evidence" value="ECO:0007669"/>
    <property type="project" value="TreeGrafter"/>
</dbReference>
<dbReference type="Pfam" id="PF01381">
    <property type="entry name" value="HTH_3"/>
    <property type="match status" value="1"/>
</dbReference>
<dbReference type="GO" id="GO:0003677">
    <property type="term" value="F:DNA binding"/>
    <property type="evidence" value="ECO:0007669"/>
    <property type="project" value="UniProtKB-KW"/>
</dbReference>
<comment type="caution">
    <text evidence="3">The sequence shown here is derived from an EMBL/GenBank/DDBJ whole genome shotgun (WGS) entry which is preliminary data.</text>
</comment>
<reference evidence="3 4" key="1">
    <citation type="submission" date="2017-09" db="EMBL/GenBank/DDBJ databases">
        <title>Large-scale bioinformatics analysis of Bacillus genomes uncovers conserved roles of natural products in bacterial physiology.</title>
        <authorList>
            <consortium name="Agbiome Team Llc"/>
            <person name="Bleich R.M."/>
            <person name="Kirk G.J."/>
            <person name="Santa Maria K.C."/>
            <person name="Allen S.E."/>
            <person name="Farag S."/>
            <person name="Shank E.A."/>
            <person name="Bowers A."/>
        </authorList>
    </citation>
    <scope>NUCLEOTIDE SEQUENCE [LARGE SCALE GENOMIC DNA]</scope>
    <source>
        <strain evidence="3 4">AFS006334</strain>
    </source>
</reference>
<dbReference type="RefSeq" id="WP_098280902.1">
    <property type="nucleotide sequence ID" value="NZ_NTQP01000014.1"/>
</dbReference>
<sequence length="82" mass="9453">MEIPKAFGEVLRRHRKKANFSQEQLALQCNLDRTYIGLLERAQRQPSISTIFAICKVLNIAPYELIKEVEELINSQQSGDHL</sequence>
<dbReference type="InterPro" id="IPR010982">
    <property type="entry name" value="Lambda_DNA-bd_dom_sf"/>
</dbReference>
<dbReference type="AlphaFoldDB" id="A0A9X6URQ6"/>
<dbReference type="Gene3D" id="1.10.260.40">
    <property type="entry name" value="lambda repressor-like DNA-binding domains"/>
    <property type="match status" value="1"/>
</dbReference>
<organism evidence="3 4">
    <name type="scientific">Bacillus cereus</name>
    <dbReference type="NCBI Taxonomy" id="1396"/>
    <lineage>
        <taxon>Bacteria</taxon>
        <taxon>Bacillati</taxon>
        <taxon>Bacillota</taxon>
        <taxon>Bacilli</taxon>
        <taxon>Bacillales</taxon>
        <taxon>Bacillaceae</taxon>
        <taxon>Bacillus</taxon>
        <taxon>Bacillus cereus group</taxon>
    </lineage>
</organism>
<proteinExistence type="predicted"/>
<dbReference type="EMBL" id="NTXW01000007">
    <property type="protein sequence ID" value="PEQ91176.1"/>
    <property type="molecule type" value="Genomic_DNA"/>
</dbReference>
<dbReference type="PANTHER" id="PTHR46797:SF1">
    <property type="entry name" value="METHYLPHOSPHONATE SYNTHASE"/>
    <property type="match status" value="1"/>
</dbReference>
<dbReference type="InterPro" id="IPR050807">
    <property type="entry name" value="TransReg_Diox_bact_type"/>
</dbReference>
<protein>
    <submittedName>
        <fullName evidence="3">Transcriptional regulator</fullName>
    </submittedName>
</protein>
<dbReference type="PROSITE" id="PS50943">
    <property type="entry name" value="HTH_CROC1"/>
    <property type="match status" value="1"/>
</dbReference>
<dbReference type="SMART" id="SM00530">
    <property type="entry name" value="HTH_XRE"/>
    <property type="match status" value="1"/>
</dbReference>
<dbReference type="InterPro" id="IPR001387">
    <property type="entry name" value="Cro/C1-type_HTH"/>
</dbReference>
<evidence type="ECO:0000256" key="1">
    <source>
        <dbReference type="ARBA" id="ARBA00023125"/>
    </source>
</evidence>
<accession>A0A9X6URQ6</accession>
<evidence type="ECO:0000259" key="2">
    <source>
        <dbReference type="PROSITE" id="PS50943"/>
    </source>
</evidence>
<dbReference type="CDD" id="cd00093">
    <property type="entry name" value="HTH_XRE"/>
    <property type="match status" value="1"/>
</dbReference>
<dbReference type="GO" id="GO:0005829">
    <property type="term" value="C:cytosol"/>
    <property type="evidence" value="ECO:0007669"/>
    <property type="project" value="TreeGrafter"/>
</dbReference>
<dbReference type="SUPFAM" id="SSF47413">
    <property type="entry name" value="lambda repressor-like DNA-binding domains"/>
    <property type="match status" value="1"/>
</dbReference>